<feature type="domain" description="AB hydrolase-1" evidence="3">
    <location>
        <begin position="10"/>
        <end position="122"/>
    </location>
</feature>
<sequence length="164" mass="17364">MRSPRADARPLVLTHGWPSSVIEPLEVADALANPAEPGAAAFHVVAPALPGFGPSGRPSTTGWSVDRTADAWAVLMSRLGYGHFVAAGGDWGGRVTTALGARYPDRVEALHTFTPYVEVPPEDGELSERELAGLAETRAFWELGGEVPGCYVAELRSAFAAMLH</sequence>
<dbReference type="InterPro" id="IPR000639">
    <property type="entry name" value="Epox_hydrolase-like"/>
</dbReference>
<dbReference type="AlphaFoldDB" id="A0A840J462"/>
<keyword evidence="2" id="KW-0378">Hydrolase</keyword>
<dbReference type="Pfam" id="PF00561">
    <property type="entry name" value="Abhydrolase_1"/>
    <property type="match status" value="1"/>
</dbReference>
<proteinExistence type="inferred from homology"/>
<dbReference type="PRINTS" id="PR00111">
    <property type="entry name" value="ABHYDROLASE"/>
</dbReference>
<name>A0A840J462_9PSEU</name>
<dbReference type="SUPFAM" id="SSF53474">
    <property type="entry name" value="alpha/beta-Hydrolases"/>
    <property type="match status" value="1"/>
</dbReference>
<reference evidence="4 5" key="1">
    <citation type="submission" date="2020-08" db="EMBL/GenBank/DDBJ databases">
        <title>Sequencing the genomes of 1000 actinobacteria strains.</title>
        <authorList>
            <person name="Klenk H.-P."/>
        </authorList>
    </citation>
    <scope>NUCLEOTIDE SEQUENCE [LARGE SCALE GENOMIC DNA]</scope>
    <source>
        <strain evidence="4 5">DSM 45859</strain>
    </source>
</reference>
<dbReference type="GO" id="GO:0097176">
    <property type="term" value="P:epoxide metabolic process"/>
    <property type="evidence" value="ECO:0007669"/>
    <property type="project" value="TreeGrafter"/>
</dbReference>
<evidence type="ECO:0000313" key="4">
    <source>
        <dbReference type="EMBL" id="MBB4688202.1"/>
    </source>
</evidence>
<dbReference type="PRINTS" id="PR00412">
    <property type="entry name" value="EPOXHYDRLASE"/>
</dbReference>
<evidence type="ECO:0000313" key="5">
    <source>
        <dbReference type="Proteomes" id="UP000581769"/>
    </source>
</evidence>
<dbReference type="GO" id="GO:0004301">
    <property type="term" value="F:epoxide hydrolase activity"/>
    <property type="evidence" value="ECO:0007669"/>
    <property type="project" value="TreeGrafter"/>
</dbReference>
<evidence type="ECO:0000256" key="2">
    <source>
        <dbReference type="ARBA" id="ARBA00022801"/>
    </source>
</evidence>
<dbReference type="EMBL" id="JACHMG010000001">
    <property type="protein sequence ID" value="MBB4688202.1"/>
    <property type="molecule type" value="Genomic_DNA"/>
</dbReference>
<evidence type="ECO:0000259" key="3">
    <source>
        <dbReference type="Pfam" id="PF00561"/>
    </source>
</evidence>
<dbReference type="Proteomes" id="UP000581769">
    <property type="component" value="Unassembled WGS sequence"/>
</dbReference>
<dbReference type="PANTHER" id="PTHR21661:SF35">
    <property type="entry name" value="EPOXIDE HYDROLASE"/>
    <property type="match status" value="1"/>
</dbReference>
<accession>A0A840J462</accession>
<dbReference type="Gene3D" id="3.40.50.1820">
    <property type="entry name" value="alpha/beta hydrolase"/>
    <property type="match status" value="1"/>
</dbReference>
<dbReference type="RefSeq" id="WP_184782928.1">
    <property type="nucleotide sequence ID" value="NZ_JACHMG010000001.1"/>
</dbReference>
<gene>
    <name evidence="4" type="ORF">BJY18_005687</name>
</gene>
<keyword evidence="5" id="KW-1185">Reference proteome</keyword>
<dbReference type="InterPro" id="IPR000073">
    <property type="entry name" value="AB_hydrolase_1"/>
</dbReference>
<dbReference type="InterPro" id="IPR029058">
    <property type="entry name" value="AB_hydrolase_fold"/>
</dbReference>
<dbReference type="PANTHER" id="PTHR21661">
    <property type="entry name" value="EPOXIDE HYDROLASE 1-RELATED"/>
    <property type="match status" value="1"/>
</dbReference>
<comment type="similarity">
    <text evidence="1">Belongs to the peptidase S33 family.</text>
</comment>
<organism evidence="4 5">
    <name type="scientific">Amycolatopsis jiangsuensis</name>
    <dbReference type="NCBI Taxonomy" id="1181879"/>
    <lineage>
        <taxon>Bacteria</taxon>
        <taxon>Bacillati</taxon>
        <taxon>Actinomycetota</taxon>
        <taxon>Actinomycetes</taxon>
        <taxon>Pseudonocardiales</taxon>
        <taxon>Pseudonocardiaceae</taxon>
        <taxon>Amycolatopsis</taxon>
    </lineage>
</organism>
<comment type="caution">
    <text evidence="4">The sequence shown here is derived from an EMBL/GenBank/DDBJ whole genome shotgun (WGS) entry which is preliminary data.</text>
</comment>
<evidence type="ECO:0000256" key="1">
    <source>
        <dbReference type="ARBA" id="ARBA00010088"/>
    </source>
</evidence>
<protein>
    <submittedName>
        <fullName evidence="4">Pimeloyl-ACP methyl ester carboxylesterase</fullName>
    </submittedName>
</protein>